<dbReference type="SUPFAM" id="SSF54001">
    <property type="entry name" value="Cysteine proteinases"/>
    <property type="match status" value="1"/>
</dbReference>
<feature type="compositionally biased region" description="Basic and acidic residues" evidence="8">
    <location>
        <begin position="463"/>
        <end position="472"/>
    </location>
</feature>
<evidence type="ECO:0000256" key="7">
    <source>
        <dbReference type="ARBA" id="ARBA00023242"/>
    </source>
</evidence>
<feature type="compositionally biased region" description="Basic residues" evidence="8">
    <location>
        <begin position="531"/>
        <end position="541"/>
    </location>
</feature>
<evidence type="ECO:0000313" key="12">
    <source>
        <dbReference type="EMBL" id="CAH0390505.1"/>
    </source>
</evidence>
<evidence type="ECO:0000256" key="5">
    <source>
        <dbReference type="ARBA" id="ARBA00023125"/>
    </source>
</evidence>
<dbReference type="SMART" id="SM01030">
    <property type="entry name" value="BHD_1"/>
    <property type="match status" value="1"/>
</dbReference>
<evidence type="ECO:0000256" key="2">
    <source>
        <dbReference type="ARBA" id="ARBA00009525"/>
    </source>
</evidence>
<dbReference type="GO" id="GO:0006289">
    <property type="term" value="P:nucleotide-excision repair"/>
    <property type="evidence" value="ECO:0007669"/>
    <property type="project" value="InterPro"/>
</dbReference>
<dbReference type="GO" id="GO:0003684">
    <property type="term" value="F:damaged DNA binding"/>
    <property type="evidence" value="ECO:0007669"/>
    <property type="project" value="InterPro"/>
</dbReference>
<proteinExistence type="inferred from homology"/>
<feature type="compositionally biased region" description="Basic residues" evidence="8">
    <location>
        <begin position="172"/>
        <end position="181"/>
    </location>
</feature>
<feature type="domain" description="Rad4 beta-hairpin" evidence="10">
    <location>
        <begin position="762"/>
        <end position="818"/>
    </location>
</feature>
<name>A0A9P0AB10_BEMTA</name>
<dbReference type="Pfam" id="PF10404">
    <property type="entry name" value="BHD_2"/>
    <property type="match status" value="1"/>
</dbReference>
<dbReference type="GO" id="GO:0000111">
    <property type="term" value="C:nucleotide-excision repair factor 2 complex"/>
    <property type="evidence" value="ECO:0007669"/>
    <property type="project" value="TreeGrafter"/>
</dbReference>
<evidence type="ECO:0000259" key="9">
    <source>
        <dbReference type="SMART" id="SM01030"/>
    </source>
</evidence>
<dbReference type="GO" id="GO:0003697">
    <property type="term" value="F:single-stranded DNA binding"/>
    <property type="evidence" value="ECO:0007669"/>
    <property type="project" value="TreeGrafter"/>
</dbReference>
<dbReference type="InterPro" id="IPR042488">
    <property type="entry name" value="Rad4_BHD3_sf"/>
</dbReference>
<comment type="similarity">
    <text evidence="2">Belongs to the XPC family.</text>
</comment>
<dbReference type="InterPro" id="IPR018325">
    <property type="entry name" value="Rad4/PNGase_transGLS-fold"/>
</dbReference>
<dbReference type="Gene3D" id="3.10.620.30">
    <property type="match status" value="1"/>
</dbReference>
<dbReference type="PANTHER" id="PTHR12135:SF0">
    <property type="entry name" value="DNA REPAIR PROTEIN COMPLEMENTING XP-C CELLS"/>
    <property type="match status" value="1"/>
</dbReference>
<evidence type="ECO:0000256" key="4">
    <source>
        <dbReference type="ARBA" id="ARBA00022763"/>
    </source>
</evidence>
<protein>
    <submittedName>
        <fullName evidence="12">Uncharacterized protein</fullName>
    </submittedName>
</protein>
<keyword evidence="4" id="KW-0227">DNA damage</keyword>
<dbReference type="InterPro" id="IPR004583">
    <property type="entry name" value="DNA_repair_Rad4"/>
</dbReference>
<dbReference type="SMART" id="SM01031">
    <property type="entry name" value="BHD_2"/>
    <property type="match status" value="1"/>
</dbReference>
<dbReference type="FunFam" id="2.20.20.110:FF:000001">
    <property type="entry name" value="DNA repair protein complementing XP-C cells"/>
    <property type="match status" value="1"/>
</dbReference>
<organism evidence="12 13">
    <name type="scientific">Bemisia tabaci</name>
    <name type="common">Sweetpotato whitefly</name>
    <name type="synonym">Aleurodes tabaci</name>
    <dbReference type="NCBI Taxonomy" id="7038"/>
    <lineage>
        <taxon>Eukaryota</taxon>
        <taxon>Metazoa</taxon>
        <taxon>Ecdysozoa</taxon>
        <taxon>Arthropoda</taxon>
        <taxon>Hexapoda</taxon>
        <taxon>Insecta</taxon>
        <taxon>Pterygota</taxon>
        <taxon>Neoptera</taxon>
        <taxon>Paraneoptera</taxon>
        <taxon>Hemiptera</taxon>
        <taxon>Sternorrhyncha</taxon>
        <taxon>Aleyrodoidea</taxon>
        <taxon>Aleyrodidae</taxon>
        <taxon>Aleyrodinae</taxon>
        <taxon>Bemisia</taxon>
    </lineage>
</organism>
<dbReference type="InterPro" id="IPR018326">
    <property type="entry name" value="Rad4_beta-hairpin_dom1"/>
</dbReference>
<keyword evidence="6" id="KW-0234">DNA repair</keyword>
<dbReference type="GO" id="GO:0006298">
    <property type="term" value="P:mismatch repair"/>
    <property type="evidence" value="ECO:0007669"/>
    <property type="project" value="TreeGrafter"/>
</dbReference>
<keyword evidence="5" id="KW-0238">DNA-binding</keyword>
<dbReference type="EMBL" id="OU963866">
    <property type="protein sequence ID" value="CAH0390505.1"/>
    <property type="molecule type" value="Genomic_DNA"/>
</dbReference>
<dbReference type="FunFam" id="3.30.70.2460:FF:000001">
    <property type="entry name" value="DNA repair protein Rad4 family"/>
    <property type="match status" value="1"/>
</dbReference>
<dbReference type="GO" id="GO:0005737">
    <property type="term" value="C:cytoplasm"/>
    <property type="evidence" value="ECO:0007669"/>
    <property type="project" value="TreeGrafter"/>
</dbReference>
<feature type="region of interest" description="Disordered" evidence="8">
    <location>
        <begin position="1"/>
        <end position="201"/>
    </location>
</feature>
<reference evidence="12" key="1">
    <citation type="submission" date="2021-12" db="EMBL/GenBank/DDBJ databases">
        <authorList>
            <person name="King R."/>
        </authorList>
    </citation>
    <scope>NUCLEOTIDE SEQUENCE</scope>
</reference>
<keyword evidence="3" id="KW-0597">Phosphoprotein</keyword>
<dbReference type="InterPro" id="IPR038765">
    <property type="entry name" value="Papain-like_cys_pep_sf"/>
</dbReference>
<accession>A0A9P0AB10</accession>
<feature type="compositionally biased region" description="Low complexity" evidence="8">
    <location>
        <begin position="411"/>
        <end position="426"/>
    </location>
</feature>
<dbReference type="Gene3D" id="3.90.260.10">
    <property type="entry name" value="Transglutaminase-like"/>
    <property type="match status" value="1"/>
</dbReference>
<dbReference type="InterPro" id="IPR018328">
    <property type="entry name" value="Rad4_beta-hairpin_dom3"/>
</dbReference>
<keyword evidence="7" id="KW-0539">Nucleus</keyword>
<dbReference type="AlphaFoldDB" id="A0A9P0AB10"/>
<feature type="region of interest" description="Disordered" evidence="8">
    <location>
        <begin position="400"/>
        <end position="549"/>
    </location>
</feature>
<evidence type="ECO:0000259" key="10">
    <source>
        <dbReference type="SMART" id="SM01031"/>
    </source>
</evidence>
<dbReference type="PANTHER" id="PTHR12135">
    <property type="entry name" value="DNA REPAIR PROTEIN XP-C / RAD4"/>
    <property type="match status" value="1"/>
</dbReference>
<dbReference type="KEGG" id="btab:109037451"/>
<dbReference type="Gene3D" id="2.20.20.110">
    <property type="entry name" value="Rad4, beta-hairpin domain BHD1"/>
    <property type="match status" value="1"/>
</dbReference>
<evidence type="ECO:0000259" key="11">
    <source>
        <dbReference type="SMART" id="SM01032"/>
    </source>
</evidence>
<dbReference type="InterPro" id="IPR036985">
    <property type="entry name" value="Transglutaminase-like_sf"/>
</dbReference>
<dbReference type="NCBIfam" id="TIGR00605">
    <property type="entry name" value="rad4"/>
    <property type="match status" value="1"/>
</dbReference>
<comment type="subcellular location">
    <subcellularLocation>
        <location evidence="1">Nucleus</location>
    </subcellularLocation>
</comment>
<dbReference type="Proteomes" id="UP001152759">
    <property type="component" value="Chromosome 5"/>
</dbReference>
<feature type="compositionally biased region" description="Low complexity" evidence="8">
    <location>
        <begin position="480"/>
        <end position="507"/>
    </location>
</feature>
<gene>
    <name evidence="12" type="ORF">BEMITA_LOCUS9224</name>
</gene>
<feature type="compositionally biased region" description="Polar residues" evidence="8">
    <location>
        <begin position="132"/>
        <end position="146"/>
    </location>
</feature>
<evidence type="ECO:0000256" key="8">
    <source>
        <dbReference type="SAM" id="MobiDB-lite"/>
    </source>
</evidence>
<dbReference type="Pfam" id="PF03835">
    <property type="entry name" value="Rad4"/>
    <property type="match status" value="1"/>
</dbReference>
<evidence type="ECO:0000256" key="1">
    <source>
        <dbReference type="ARBA" id="ARBA00004123"/>
    </source>
</evidence>
<evidence type="ECO:0000313" key="13">
    <source>
        <dbReference type="Proteomes" id="UP001152759"/>
    </source>
</evidence>
<dbReference type="Gene3D" id="3.30.70.2460">
    <property type="entry name" value="Rad4, beta-hairpin domain BHD3"/>
    <property type="match status" value="1"/>
</dbReference>
<dbReference type="SMART" id="SM01032">
    <property type="entry name" value="BHD_3"/>
    <property type="match status" value="1"/>
</dbReference>
<dbReference type="Pfam" id="PF10405">
    <property type="entry name" value="BHD_3"/>
    <property type="match status" value="1"/>
</dbReference>
<feature type="compositionally biased region" description="Basic and acidic residues" evidence="8">
    <location>
        <begin position="432"/>
        <end position="450"/>
    </location>
</feature>
<dbReference type="InterPro" id="IPR018327">
    <property type="entry name" value="BHD_2"/>
</dbReference>
<evidence type="ECO:0000256" key="6">
    <source>
        <dbReference type="ARBA" id="ARBA00023204"/>
    </source>
</evidence>
<evidence type="ECO:0000256" key="3">
    <source>
        <dbReference type="ARBA" id="ARBA00022553"/>
    </source>
</evidence>
<sequence>MRRTRSSVKRTTSEDVEAPQTQPVKRSKYRIESESDSDEDSNSSAGSNGKVNKYGIVENLNLSEDSDSEDSEKEKISKTRNTTSLASLASECQKKSEIKVELNNSPLAANLSDDSDQDEKPVKSEYFDFTEILQSQKTASESIQDELSSKDVKTEVPVSKKEDETKVSKASSRGKKPRATKSQKLPSPDKSNKSGDSKNSVCSDINALSVAELLLIGENITSDKDVQQLKAEAPEEKKSQDLEITIALPDLQPHSKKKKKDLKEIMRLKLNAKRRETQVLMHKVHILVWIAHGNFLNSVLNSQELLGAALSLIPSPDSYPRKHMDIDYLEKLTKFFKKKITVNPDLAVKGTINDNLLAAFENKEIPDYKYLVLMFICVLRALGLQCRLVLNLVTVPLKPPQEDLLTPEQMSSAAGDGKKSSSGSKSTPKKTKSSESNKRKDSDHKERSNEKPSPSRKSTRTKTSKDREDVGKSSKSHYFSDSPESPSKSSRSKSSSSRSKSSNSKTSPQKEEKKNASSSNRKQTSKEAHQKPVKRASRNKRQVNEASCSKDSDLLVIEEDFTSDDSESDTFATPKKKICRKVLSTDDEEFEVPKKAKYKKPVKKGHDVWAEVFAEAEEKWLSVDVVSTKIHVTQQLYNAATHPVAYVLAWNNDRTIKDVTRRYVINYNSAGKKFRVEPAWMEKTLRPYRGARSARDKEEDEDLDKLMHDQPKPLSIAEYKNHPLYALKRHLLKFEAIYPPDAPPLGFLKGEPIYARECVRELHSRETWLKEAKLVRVNETPYKIVKARPKYDKFTGTVKTDIPLELFGEWQTEDYMPPIAKDGIVPRNAYGNVDLFKPSMLPVGTVYLELPGVYRVARKLNIDCAAAVTGFDFHSGGSHPVIGGYVVCEEFKDVILDAWNEEADNASKKEEEKRLARVYKNWKRLIRGALILNRVKLRYMRNDD</sequence>
<keyword evidence="13" id="KW-1185">Reference proteome</keyword>
<dbReference type="GO" id="GO:0071942">
    <property type="term" value="C:XPC complex"/>
    <property type="evidence" value="ECO:0007669"/>
    <property type="project" value="TreeGrafter"/>
</dbReference>
<feature type="domain" description="Rad4 beta-hairpin" evidence="11">
    <location>
        <begin position="825"/>
        <end position="899"/>
    </location>
</feature>
<feature type="domain" description="Rad4 beta-hairpin" evidence="9">
    <location>
        <begin position="708"/>
        <end position="760"/>
    </location>
</feature>
<dbReference type="Pfam" id="PF10403">
    <property type="entry name" value="BHD_1"/>
    <property type="match status" value="1"/>
</dbReference>
<dbReference type="InterPro" id="IPR018026">
    <property type="entry name" value="DNA_repair_Rad4-like"/>
</dbReference>
<feature type="compositionally biased region" description="Basic and acidic residues" evidence="8">
    <location>
        <begin position="147"/>
        <end position="167"/>
    </location>
</feature>